<dbReference type="GO" id="GO:0000172">
    <property type="term" value="C:ribonuclease MRP complex"/>
    <property type="evidence" value="ECO:0007669"/>
    <property type="project" value="InterPro"/>
</dbReference>
<dbReference type="GO" id="GO:0003723">
    <property type="term" value="F:RNA binding"/>
    <property type="evidence" value="ECO:0007669"/>
    <property type="project" value="TreeGrafter"/>
</dbReference>
<reference evidence="5 6" key="1">
    <citation type="journal article" date="2015" name="Environ. Microbiol.">
        <title>Metagenome sequence of Elaphomyces granulatus from sporocarp tissue reveals Ascomycota ectomycorrhizal fingerprints of genome expansion and a Proteobacteria-rich microbiome.</title>
        <authorList>
            <person name="Quandt C.A."/>
            <person name="Kohler A."/>
            <person name="Hesse C.N."/>
            <person name="Sharpton T.J."/>
            <person name="Martin F."/>
            <person name="Spatafora J.W."/>
        </authorList>
    </citation>
    <scope>NUCLEOTIDE SEQUENCE [LARGE SCALE GENOMIC DNA]</scope>
    <source>
        <strain evidence="5 6">OSC145934</strain>
    </source>
</reference>
<sequence>MAKAKGKHGLSFEKKNHDVLKLPKHVRIQKRPIPHPPAASPYAGTSVPKVVYVSTKTPFMSAAKRVQKLLRHAERRAMASATADLQKGINKMDEKERLTQLTKGQETLRQEKVFIKATGRAIEKALDLGRWFQQKEDEYAVQVKPGSVLVVDDILEDSETKEKERLVNEKAQQEMNQATPAETMVHDMNADESVKEKHDTTVLPESSSAEKKKKRRRSKRNTKSTDDELPESRTRWINMVEIAVNLK</sequence>
<dbReference type="Gene3D" id="3.30.110.20">
    <property type="entry name" value="Alba-like domain"/>
    <property type="match status" value="1"/>
</dbReference>
<keyword evidence="2" id="KW-0819">tRNA processing</keyword>
<feature type="region of interest" description="Disordered" evidence="4">
    <location>
        <begin position="192"/>
        <end position="235"/>
    </location>
</feature>
<proteinExistence type="predicted"/>
<gene>
    <name evidence="5" type="ORF">Egran_05221</name>
</gene>
<dbReference type="EMBL" id="NPHW01005193">
    <property type="protein sequence ID" value="OXV07014.1"/>
    <property type="molecule type" value="Genomic_DNA"/>
</dbReference>
<evidence type="ECO:0000313" key="5">
    <source>
        <dbReference type="EMBL" id="OXV07014.1"/>
    </source>
</evidence>
<dbReference type="AlphaFoldDB" id="A0A232LSF7"/>
<dbReference type="GO" id="GO:0004526">
    <property type="term" value="F:ribonuclease P activity"/>
    <property type="evidence" value="ECO:0007669"/>
    <property type="project" value="TreeGrafter"/>
</dbReference>
<dbReference type="Pfam" id="PF12328">
    <property type="entry name" value="Rpp20"/>
    <property type="match status" value="1"/>
</dbReference>
<keyword evidence="3" id="KW-0539">Nucleus</keyword>
<feature type="compositionally biased region" description="Basic and acidic residues" evidence="4">
    <location>
        <begin position="10"/>
        <end position="21"/>
    </location>
</feature>
<dbReference type="PANTHER" id="PTHR28256:SF1">
    <property type="entry name" value="RIBONUCLEASES P_MRP PROTEIN SUBUNIT POP7"/>
    <property type="match status" value="1"/>
</dbReference>
<dbReference type="InterPro" id="IPR014612">
    <property type="entry name" value="Pop7/Rpp20"/>
</dbReference>
<feature type="compositionally biased region" description="Basic and acidic residues" evidence="4">
    <location>
        <begin position="223"/>
        <end position="234"/>
    </location>
</feature>
<evidence type="ECO:0000256" key="3">
    <source>
        <dbReference type="ARBA" id="ARBA00023242"/>
    </source>
</evidence>
<name>A0A232LSF7_9EURO</name>
<organism evidence="5 6">
    <name type="scientific">Elaphomyces granulatus</name>
    <dbReference type="NCBI Taxonomy" id="519963"/>
    <lineage>
        <taxon>Eukaryota</taxon>
        <taxon>Fungi</taxon>
        <taxon>Dikarya</taxon>
        <taxon>Ascomycota</taxon>
        <taxon>Pezizomycotina</taxon>
        <taxon>Eurotiomycetes</taxon>
        <taxon>Eurotiomycetidae</taxon>
        <taxon>Eurotiales</taxon>
        <taxon>Elaphomycetaceae</taxon>
        <taxon>Elaphomyces</taxon>
    </lineage>
</organism>
<dbReference type="Proteomes" id="UP000243515">
    <property type="component" value="Unassembled WGS sequence"/>
</dbReference>
<dbReference type="GO" id="GO:0034965">
    <property type="term" value="P:intronic box C/D snoRNA processing"/>
    <property type="evidence" value="ECO:0007669"/>
    <property type="project" value="TreeGrafter"/>
</dbReference>
<protein>
    <submittedName>
        <fullName evidence="5">Uncharacterized protein</fullName>
    </submittedName>
</protein>
<feature type="region of interest" description="Disordered" evidence="4">
    <location>
        <begin position="1"/>
        <end position="22"/>
    </location>
</feature>
<dbReference type="GO" id="GO:0000171">
    <property type="term" value="F:ribonuclease MRP activity"/>
    <property type="evidence" value="ECO:0007669"/>
    <property type="project" value="TreeGrafter"/>
</dbReference>
<dbReference type="InterPro" id="IPR020241">
    <property type="entry name" value="RNase_P/MRP_Pop7_fungi"/>
</dbReference>
<dbReference type="PANTHER" id="PTHR28256">
    <property type="entry name" value="RIBONUCLEASES P/MRP PROTEIN SUBUNIT POP7"/>
    <property type="match status" value="1"/>
</dbReference>
<dbReference type="GO" id="GO:0005655">
    <property type="term" value="C:nucleolar ribonuclease P complex"/>
    <property type="evidence" value="ECO:0007669"/>
    <property type="project" value="InterPro"/>
</dbReference>
<evidence type="ECO:0000256" key="1">
    <source>
        <dbReference type="ARBA" id="ARBA00004123"/>
    </source>
</evidence>
<keyword evidence="6" id="KW-1185">Reference proteome</keyword>
<evidence type="ECO:0000313" key="6">
    <source>
        <dbReference type="Proteomes" id="UP000243515"/>
    </source>
</evidence>
<dbReference type="InterPro" id="IPR036882">
    <property type="entry name" value="Alba-like_dom_sf"/>
</dbReference>
<comment type="caution">
    <text evidence="5">The sequence shown here is derived from an EMBL/GenBank/DDBJ whole genome shotgun (WGS) entry which is preliminary data.</text>
</comment>
<dbReference type="GO" id="GO:0006364">
    <property type="term" value="P:rRNA processing"/>
    <property type="evidence" value="ECO:0007669"/>
    <property type="project" value="TreeGrafter"/>
</dbReference>
<evidence type="ECO:0000256" key="2">
    <source>
        <dbReference type="ARBA" id="ARBA00022694"/>
    </source>
</evidence>
<dbReference type="GO" id="GO:0000294">
    <property type="term" value="P:nuclear-transcribed mRNA catabolic process, RNase MRP-dependent"/>
    <property type="evidence" value="ECO:0007669"/>
    <property type="project" value="TreeGrafter"/>
</dbReference>
<feature type="compositionally biased region" description="Basic residues" evidence="4">
    <location>
        <begin position="211"/>
        <end position="222"/>
    </location>
</feature>
<accession>A0A232LSF7</accession>
<evidence type="ECO:0000256" key="4">
    <source>
        <dbReference type="SAM" id="MobiDB-lite"/>
    </source>
</evidence>
<dbReference type="GO" id="GO:0001682">
    <property type="term" value="P:tRNA 5'-leader removal"/>
    <property type="evidence" value="ECO:0007669"/>
    <property type="project" value="InterPro"/>
</dbReference>
<comment type="subcellular location">
    <subcellularLocation>
        <location evidence="1">Nucleus</location>
    </subcellularLocation>
</comment>
<dbReference type="OrthoDB" id="5416589at2759"/>